<proteinExistence type="predicted"/>
<protein>
    <recommendedName>
        <fullName evidence="2">DBP10 C-terminal domain-containing protein</fullName>
    </recommendedName>
</protein>
<name>A0A7S1V4V5_9STRA</name>
<dbReference type="GO" id="GO:0003723">
    <property type="term" value="F:RNA binding"/>
    <property type="evidence" value="ECO:0007669"/>
    <property type="project" value="InterPro"/>
</dbReference>
<dbReference type="GO" id="GO:0005524">
    <property type="term" value="F:ATP binding"/>
    <property type="evidence" value="ECO:0007669"/>
    <property type="project" value="InterPro"/>
</dbReference>
<dbReference type="AlphaFoldDB" id="A0A7S1V4V5"/>
<reference evidence="3" key="1">
    <citation type="submission" date="2021-01" db="EMBL/GenBank/DDBJ databases">
        <authorList>
            <person name="Corre E."/>
            <person name="Pelletier E."/>
            <person name="Niang G."/>
            <person name="Scheremetjew M."/>
            <person name="Finn R."/>
            <person name="Kale V."/>
            <person name="Holt S."/>
            <person name="Cochrane G."/>
            <person name="Meng A."/>
            <person name="Brown T."/>
            <person name="Cohen L."/>
        </authorList>
    </citation>
    <scope>NUCLEOTIDE SEQUENCE</scope>
    <source>
        <strain evidence="3">CCMP 410</strain>
    </source>
</reference>
<feature type="domain" description="DBP10 C-terminal" evidence="2">
    <location>
        <begin position="3"/>
        <end position="71"/>
    </location>
</feature>
<accession>A0A7S1V4V5</accession>
<sequence length="189" mass="21140">MLDVLGDEHADLAQRQRVVRWDKSKRKYVQSTVGQELSGMSKTKKTRLESGQLVKSDKMKLGELYEKWQKKTNRSIGRSGVFDDDDDAGGDIGGATDRREIGQAPGGAGMQGDPNDKPKTASQIRKEREKKKNMKIKNMPKSDRKRLEQKMRADRKDRAVAKATSFGRYGKKKGPSGRWSSNGGKRGGK</sequence>
<dbReference type="Pfam" id="PF08147">
    <property type="entry name" value="DBP10CT"/>
    <property type="match status" value="1"/>
</dbReference>
<dbReference type="EMBL" id="HBGK01028003">
    <property type="protein sequence ID" value="CAD9286074.1"/>
    <property type="molecule type" value="Transcribed_RNA"/>
</dbReference>
<organism evidence="3">
    <name type="scientific">Grammatophora oceanica</name>
    <dbReference type="NCBI Taxonomy" id="210454"/>
    <lineage>
        <taxon>Eukaryota</taxon>
        <taxon>Sar</taxon>
        <taxon>Stramenopiles</taxon>
        <taxon>Ochrophyta</taxon>
        <taxon>Bacillariophyta</taxon>
        <taxon>Fragilariophyceae</taxon>
        <taxon>Fragilariophycidae</taxon>
        <taxon>Rhabdonematales</taxon>
        <taxon>Grammatophoraceae</taxon>
        <taxon>Grammatophora</taxon>
    </lineage>
</organism>
<dbReference type="GO" id="GO:0003724">
    <property type="term" value="F:RNA helicase activity"/>
    <property type="evidence" value="ECO:0007669"/>
    <property type="project" value="InterPro"/>
</dbReference>
<dbReference type="GO" id="GO:0005634">
    <property type="term" value="C:nucleus"/>
    <property type="evidence" value="ECO:0007669"/>
    <property type="project" value="InterPro"/>
</dbReference>
<feature type="region of interest" description="Disordered" evidence="1">
    <location>
        <begin position="75"/>
        <end position="189"/>
    </location>
</feature>
<evidence type="ECO:0000259" key="2">
    <source>
        <dbReference type="SMART" id="SM01123"/>
    </source>
</evidence>
<feature type="compositionally biased region" description="Basic and acidic residues" evidence="1">
    <location>
        <begin position="114"/>
        <end position="127"/>
    </location>
</feature>
<gene>
    <name evidence="3" type="ORF">GOCE00092_LOCUS14506</name>
</gene>
<evidence type="ECO:0000256" key="1">
    <source>
        <dbReference type="SAM" id="MobiDB-lite"/>
    </source>
</evidence>
<feature type="compositionally biased region" description="Basic and acidic residues" evidence="1">
    <location>
        <begin position="140"/>
        <end position="160"/>
    </location>
</feature>
<evidence type="ECO:0000313" key="3">
    <source>
        <dbReference type="EMBL" id="CAD9286074.1"/>
    </source>
</evidence>
<dbReference type="SMART" id="SM01123">
    <property type="entry name" value="DBP10CT"/>
    <property type="match status" value="1"/>
</dbReference>
<dbReference type="InterPro" id="IPR012541">
    <property type="entry name" value="DBP10_C"/>
</dbReference>